<comment type="caution">
    <text evidence="18">The sequence shown here is derived from an EMBL/GenBank/DDBJ whole genome shotgun (WGS) entry which is preliminary data.</text>
</comment>
<evidence type="ECO:0000256" key="6">
    <source>
        <dbReference type="ARBA" id="ARBA00022643"/>
    </source>
</evidence>
<keyword evidence="10 16" id="KW-0520">NAD</keyword>
<evidence type="ECO:0000256" key="16">
    <source>
        <dbReference type="HAMAP-Rule" id="MF_00426"/>
    </source>
</evidence>
<evidence type="ECO:0000256" key="7">
    <source>
        <dbReference type="ARBA" id="ARBA00022692"/>
    </source>
</evidence>
<dbReference type="Proteomes" id="UP000315825">
    <property type="component" value="Unassembled WGS sequence"/>
</dbReference>
<evidence type="ECO:0000256" key="9">
    <source>
        <dbReference type="ARBA" id="ARBA00022989"/>
    </source>
</evidence>
<sequence>MKILENFFDKNRPSKDKGYFYLYEVIQNFFFSTKIATTGKTHIRDSLDIQRVMVIVWLATFPAMFWGMYNMGYFGLDYMAKGGFSSTGDWHNWLVQLIGTDVNNHFHRLWFGIVYFVPIYLTVFVVGIACEAIFATIRRHEINEGAFVSTVLFSLSCPPDIPLWQAATGIAFGIVVGKEFFGGTGKNFLNPALTGRAFIYFAYPSELSGDMVWVASLADNGAIDGYSGATALGIGAQDGLAGMQANFTWGETFFGQIPGSIGETSTFLILLAGAYMVYTKIASWRIIFGTLIGMITISSLLNIIGSETNPMFSVPWWWHLSIGSFAFGLIFMATEPVSAANTNMGRWIYGLAIGVMVILIRVINPAFPEGMMLAILFANLLAPAIDFCVTSYNTGKRMERYNS</sequence>
<dbReference type="NCBIfam" id="TIGR01937">
    <property type="entry name" value="nqrB"/>
    <property type="match status" value="1"/>
</dbReference>
<keyword evidence="9 16" id="KW-1133">Transmembrane helix</keyword>
<organism evidence="18 19">
    <name type="scientific">SAR86 cluster bacterium</name>
    <dbReference type="NCBI Taxonomy" id="2030880"/>
    <lineage>
        <taxon>Bacteria</taxon>
        <taxon>Pseudomonadati</taxon>
        <taxon>Pseudomonadota</taxon>
        <taxon>Gammaproteobacteria</taxon>
        <taxon>SAR86 cluster</taxon>
    </lineage>
</organism>
<dbReference type="Pfam" id="PF03116">
    <property type="entry name" value="NQR2_RnfD_RnfE"/>
    <property type="match status" value="1"/>
</dbReference>
<dbReference type="NCBIfam" id="NF003756">
    <property type="entry name" value="PRK05349.1"/>
    <property type="match status" value="1"/>
</dbReference>
<dbReference type="HAMAP" id="MF_00426">
    <property type="entry name" value="NqrB"/>
    <property type="match status" value="1"/>
</dbReference>
<evidence type="ECO:0000256" key="13">
    <source>
        <dbReference type="ARBA" id="ARBA00023075"/>
    </source>
</evidence>
<evidence type="ECO:0000256" key="4">
    <source>
        <dbReference type="ARBA" id="ARBA00022553"/>
    </source>
</evidence>
<evidence type="ECO:0000256" key="3">
    <source>
        <dbReference type="ARBA" id="ARBA00022519"/>
    </source>
</evidence>
<feature type="transmembrane region" description="Helical" evidence="16">
    <location>
        <begin position="286"/>
        <end position="304"/>
    </location>
</feature>
<feature type="transmembrane region" description="Helical" evidence="16">
    <location>
        <begin position="49"/>
        <end position="69"/>
    </location>
</feature>
<evidence type="ECO:0000256" key="15">
    <source>
        <dbReference type="ARBA" id="ARBA00023201"/>
    </source>
</evidence>
<feature type="transmembrane region" description="Helical" evidence="16">
    <location>
        <begin position="346"/>
        <end position="364"/>
    </location>
</feature>
<proteinExistence type="inferred from homology"/>
<keyword evidence="1 16" id="KW-0813">Transport</keyword>
<evidence type="ECO:0000256" key="8">
    <source>
        <dbReference type="ARBA" id="ARBA00022967"/>
    </source>
</evidence>
<keyword evidence="13 16" id="KW-0830">Ubiquinone</keyword>
<keyword evidence="11 16" id="KW-0915">Sodium</keyword>
<evidence type="ECO:0000256" key="1">
    <source>
        <dbReference type="ARBA" id="ARBA00022448"/>
    </source>
</evidence>
<name>A0A520N136_9GAMM</name>
<evidence type="ECO:0000256" key="17">
    <source>
        <dbReference type="PIRSR" id="PIRSR016055-50"/>
    </source>
</evidence>
<comment type="function">
    <text evidence="16">NQR complex catalyzes the reduction of ubiquinone-1 to ubiquinol by two successive reactions, coupled with the transport of Na(+) ions from the cytoplasm to the periplasm. NqrA to NqrE are probably involved in the second step, the conversion of ubisemiquinone to ubiquinol.</text>
</comment>
<gene>
    <name evidence="16" type="primary">nqrB</name>
    <name evidence="18" type="ORF">EVA92_00175</name>
</gene>
<evidence type="ECO:0000256" key="14">
    <source>
        <dbReference type="ARBA" id="ARBA00023136"/>
    </source>
</evidence>
<protein>
    <recommendedName>
        <fullName evidence="16">Na(+)-translocating NADH-quinone reductase subunit B</fullName>
        <shortName evidence="16">Na(+)-NQR subunit B</shortName>
        <shortName evidence="16">Na(+)-translocating NQR subunit B</shortName>
        <ecNumber evidence="16">7.2.1.1</ecNumber>
    </recommendedName>
    <alternativeName>
        <fullName evidence="16">NQR complex subunit B</fullName>
    </alternativeName>
    <alternativeName>
        <fullName evidence="16">NQR-1 subunit B</fullName>
    </alternativeName>
</protein>
<evidence type="ECO:0000256" key="11">
    <source>
        <dbReference type="ARBA" id="ARBA00023053"/>
    </source>
</evidence>
<dbReference type="GO" id="GO:0010181">
    <property type="term" value="F:FMN binding"/>
    <property type="evidence" value="ECO:0007669"/>
    <property type="project" value="InterPro"/>
</dbReference>
<dbReference type="GO" id="GO:0006814">
    <property type="term" value="P:sodium ion transport"/>
    <property type="evidence" value="ECO:0007669"/>
    <property type="project" value="UniProtKB-UniRule"/>
</dbReference>
<keyword evidence="7 16" id="KW-0812">Transmembrane</keyword>
<dbReference type="GO" id="GO:0055085">
    <property type="term" value="P:transmembrane transport"/>
    <property type="evidence" value="ECO:0007669"/>
    <property type="project" value="InterPro"/>
</dbReference>
<keyword evidence="2 16" id="KW-1003">Cell membrane</keyword>
<keyword evidence="12 16" id="KW-0406">Ion transport</keyword>
<keyword evidence="3" id="KW-0997">Cell inner membrane</keyword>
<evidence type="ECO:0000256" key="5">
    <source>
        <dbReference type="ARBA" id="ARBA00022630"/>
    </source>
</evidence>
<keyword evidence="6 16" id="KW-0288">FMN</keyword>
<keyword evidence="5 16" id="KW-0285">Flavoprotein</keyword>
<keyword evidence="15 16" id="KW-0739">Sodium transport</keyword>
<keyword evidence="14 16" id="KW-0472">Membrane</keyword>
<comment type="subcellular location">
    <subcellularLocation>
        <location evidence="16">Cell membrane</location>
        <topology evidence="16">Multi-pass membrane protein</topology>
    </subcellularLocation>
</comment>
<evidence type="ECO:0000256" key="10">
    <source>
        <dbReference type="ARBA" id="ARBA00023027"/>
    </source>
</evidence>
<keyword evidence="8 16" id="KW-1278">Translocase</keyword>
<comment type="cofactor">
    <cofactor evidence="16 17">
        <name>FMN</name>
        <dbReference type="ChEBI" id="CHEBI:58210"/>
    </cofactor>
</comment>
<dbReference type="GO" id="GO:0005886">
    <property type="term" value="C:plasma membrane"/>
    <property type="evidence" value="ECO:0007669"/>
    <property type="project" value="UniProtKB-SubCell"/>
</dbReference>
<keyword evidence="4 16" id="KW-0597">Phosphoprotein</keyword>
<evidence type="ECO:0000256" key="12">
    <source>
        <dbReference type="ARBA" id="ARBA00023065"/>
    </source>
</evidence>
<dbReference type="EMBL" id="SHBE01000001">
    <property type="protein sequence ID" value="RZO27194.1"/>
    <property type="molecule type" value="Genomic_DNA"/>
</dbReference>
<dbReference type="PANTHER" id="PTHR30578:SF1">
    <property type="entry name" value="NA(+)-TRANSLOCATING NADH-QUINONE REDUCTASE SUBUNIT B"/>
    <property type="match status" value="1"/>
</dbReference>
<comment type="similarity">
    <text evidence="16">Belongs to the NqrB/RnfD family.</text>
</comment>
<comment type="catalytic activity">
    <reaction evidence="16">
        <text>a ubiquinone + n Na(+)(in) + NADH + H(+) = a ubiquinol + n Na(+)(out) + NAD(+)</text>
        <dbReference type="Rhea" id="RHEA:47748"/>
        <dbReference type="Rhea" id="RHEA-COMP:9565"/>
        <dbReference type="Rhea" id="RHEA-COMP:9566"/>
        <dbReference type="ChEBI" id="CHEBI:15378"/>
        <dbReference type="ChEBI" id="CHEBI:16389"/>
        <dbReference type="ChEBI" id="CHEBI:17976"/>
        <dbReference type="ChEBI" id="CHEBI:29101"/>
        <dbReference type="ChEBI" id="CHEBI:57540"/>
        <dbReference type="ChEBI" id="CHEBI:57945"/>
        <dbReference type="EC" id="7.2.1.1"/>
    </reaction>
</comment>
<evidence type="ECO:0000313" key="18">
    <source>
        <dbReference type="EMBL" id="RZO27194.1"/>
    </source>
</evidence>
<comment type="subunit">
    <text evidence="16">Composed of six subunits; NqrA, NqrB, NqrC, NqrD, NqrE and NqrF.</text>
</comment>
<feature type="transmembrane region" description="Helical" evidence="16">
    <location>
        <begin position="370"/>
        <end position="392"/>
    </location>
</feature>
<dbReference type="PANTHER" id="PTHR30578">
    <property type="entry name" value="ELECTRON TRANSPORT COMPLEX PROTEIN RNFD"/>
    <property type="match status" value="1"/>
</dbReference>
<dbReference type="GO" id="GO:0022904">
    <property type="term" value="P:respiratory electron transport chain"/>
    <property type="evidence" value="ECO:0007669"/>
    <property type="project" value="InterPro"/>
</dbReference>
<dbReference type="EC" id="7.2.1.1" evidence="16"/>
<evidence type="ECO:0000256" key="2">
    <source>
        <dbReference type="ARBA" id="ARBA00022475"/>
    </source>
</evidence>
<evidence type="ECO:0000313" key="19">
    <source>
        <dbReference type="Proteomes" id="UP000315825"/>
    </source>
</evidence>
<feature type="transmembrane region" description="Helical" evidence="16">
    <location>
        <begin position="316"/>
        <end position="334"/>
    </location>
</feature>
<reference evidence="18 19" key="1">
    <citation type="submission" date="2019-02" db="EMBL/GenBank/DDBJ databases">
        <title>Prokaryotic population dynamics and viral predation in marine succession experiment using metagenomics: the confinement effect.</title>
        <authorList>
            <person name="Haro-Moreno J.M."/>
            <person name="Rodriguez-Valera F."/>
            <person name="Lopez-Perez M."/>
        </authorList>
    </citation>
    <scope>NUCLEOTIDE SEQUENCE [LARGE SCALE GENOMIC DNA]</scope>
    <source>
        <strain evidence="18">MED-G159</strain>
    </source>
</reference>
<accession>A0A520N136</accession>
<dbReference type="InterPro" id="IPR010966">
    <property type="entry name" value="NqrB"/>
</dbReference>
<dbReference type="PIRSF" id="PIRSF016055">
    <property type="entry name" value="NADH-UbQ_OxRdtase_B_su"/>
    <property type="match status" value="1"/>
</dbReference>
<comment type="caution">
    <text evidence="16">Lacks conserved residue(s) required for the propagation of feature annotation.</text>
</comment>
<dbReference type="InterPro" id="IPR004338">
    <property type="entry name" value="NqrB/RnfD"/>
</dbReference>
<dbReference type="GO" id="GO:0016655">
    <property type="term" value="F:oxidoreductase activity, acting on NAD(P)H, quinone or similar compound as acceptor"/>
    <property type="evidence" value="ECO:0007669"/>
    <property type="project" value="UniProtKB-UniRule"/>
</dbReference>
<feature type="transmembrane region" description="Helical" evidence="16">
    <location>
        <begin position="109"/>
        <end position="134"/>
    </location>
</feature>
<feature type="modified residue" description="FMN phosphoryl threonine" evidence="16 17">
    <location>
        <position position="230"/>
    </location>
</feature>
<dbReference type="AlphaFoldDB" id="A0A520N136"/>